<sequence>MSEPTSQKKKSNKGLIAIIIILLLAVGGLGYMLMEKDKEVKDASAELELIQSNLEQSLADIRGLESNNDSMDAYIVEREARLLSMIDSVSNAKEVSDRQLSRWRNEAVSKRKEVDRLTAVVDSVNKAYAKLEDVKDSLVVNLDAERIRSEELTNQARELQNEVEVGSQLQLTSINAGAYKVYSSGEEDETERARRAERVKACFTIGANAIAEKGERQVYMRVLTPELKVVVNQNDSLATNKFMVQGNELFFTASKSVWYENTDQNVCLSYDKEDWVKGTYTVEIYIGDAKVQEARFVLD</sequence>
<keyword evidence="2" id="KW-1133">Transmembrane helix</keyword>
<name>A0A6L3ZGU7_9FLAO</name>
<proteinExistence type="predicted"/>
<organism evidence="3 4">
    <name type="scientific">Phaeocystidibacter marisrubri</name>
    <dbReference type="NCBI Taxonomy" id="1577780"/>
    <lineage>
        <taxon>Bacteria</taxon>
        <taxon>Pseudomonadati</taxon>
        <taxon>Bacteroidota</taxon>
        <taxon>Flavobacteriia</taxon>
        <taxon>Flavobacteriales</taxon>
        <taxon>Phaeocystidibacteraceae</taxon>
        <taxon>Phaeocystidibacter</taxon>
    </lineage>
</organism>
<evidence type="ECO:0000256" key="2">
    <source>
        <dbReference type="SAM" id="Phobius"/>
    </source>
</evidence>
<comment type="caution">
    <text evidence="3">The sequence shown here is derived from an EMBL/GenBank/DDBJ whole genome shotgun (WGS) entry which is preliminary data.</text>
</comment>
<dbReference type="AlphaFoldDB" id="A0A6L3ZGU7"/>
<dbReference type="Proteomes" id="UP000484164">
    <property type="component" value="Unassembled WGS sequence"/>
</dbReference>
<evidence type="ECO:0000256" key="1">
    <source>
        <dbReference type="SAM" id="Coils"/>
    </source>
</evidence>
<keyword evidence="1" id="KW-0175">Coiled coil</keyword>
<feature type="transmembrane region" description="Helical" evidence="2">
    <location>
        <begin position="15"/>
        <end position="34"/>
    </location>
</feature>
<keyword evidence="2" id="KW-0472">Membrane</keyword>
<accession>A0A6L3ZGU7</accession>
<dbReference type="OrthoDB" id="1115172at2"/>
<evidence type="ECO:0008006" key="5">
    <source>
        <dbReference type="Google" id="ProtNLM"/>
    </source>
</evidence>
<feature type="coiled-coil region" evidence="1">
    <location>
        <begin position="142"/>
        <end position="169"/>
    </location>
</feature>
<reference evidence="3 4" key="1">
    <citation type="submission" date="2019-10" db="EMBL/GenBank/DDBJ databases">
        <title>Genome sequence of Phaeocystidibacter marisrubri JCM30614 (type strain).</title>
        <authorList>
            <person name="Bowman J.P."/>
        </authorList>
    </citation>
    <scope>NUCLEOTIDE SEQUENCE [LARGE SCALE GENOMIC DNA]</scope>
    <source>
        <strain evidence="3 4">JCM 30614</strain>
    </source>
</reference>
<feature type="coiled-coil region" evidence="1">
    <location>
        <begin position="33"/>
        <end position="67"/>
    </location>
</feature>
<evidence type="ECO:0000313" key="3">
    <source>
        <dbReference type="EMBL" id="KAB2816179.1"/>
    </source>
</evidence>
<evidence type="ECO:0000313" key="4">
    <source>
        <dbReference type="Proteomes" id="UP000484164"/>
    </source>
</evidence>
<keyword evidence="4" id="KW-1185">Reference proteome</keyword>
<gene>
    <name evidence="3" type="ORF">F8C82_10860</name>
</gene>
<keyword evidence="2" id="KW-0812">Transmembrane</keyword>
<dbReference type="RefSeq" id="WP_151693607.1">
    <property type="nucleotide sequence ID" value="NZ_BMGX01000001.1"/>
</dbReference>
<dbReference type="EMBL" id="WBVQ01000002">
    <property type="protein sequence ID" value="KAB2816179.1"/>
    <property type="molecule type" value="Genomic_DNA"/>
</dbReference>
<protein>
    <recommendedName>
        <fullName evidence="5">Chromosome partitioning protein ParA</fullName>
    </recommendedName>
</protein>